<gene>
    <name evidence="1" type="ORF">ACEC001_0990</name>
</gene>
<dbReference type="Proteomes" id="UP000515779">
    <property type="component" value="Segment"/>
</dbReference>
<sequence>MVAVRSVPHQTGSRYTFCVKRFGARNRPGWKVVRAMGQFWQLPPGTLKYFSVDRITRFLNAADPSQRSSFMAGIVCRPDGKTRDATTRGIYWTGQNAFQVGLPCLKCEVTPFNGPYADAHFTGIFVSFPDDPSLNYFLSVDKDVSIDTFYKYLLFYSRYIRVTPVHEDWYYKNPLNYGRDRRLEGCSIESFNSVPQRSMALM</sequence>
<protein>
    <submittedName>
        <fullName evidence="1">Uncharacterized protein</fullName>
    </submittedName>
</protein>
<dbReference type="EMBL" id="MN445185">
    <property type="protein sequence ID" value="QKN85937.1"/>
    <property type="molecule type" value="Genomic_DNA"/>
</dbReference>
<reference evidence="1 2" key="1">
    <citation type="submission" date="2019-09" db="EMBL/GenBank/DDBJ databases">
        <authorList>
            <person name="Lin J."/>
            <person name="Cucic S."/>
            <person name="Klem A."/>
            <person name="Kropinski A."/>
            <person name="Anany H."/>
        </authorList>
    </citation>
    <scope>NUCLEOTIDE SEQUENCE [LARGE SCALE GENOMIC DNA]</scope>
</reference>
<evidence type="ECO:0000313" key="2">
    <source>
        <dbReference type="Proteomes" id="UP000515779"/>
    </source>
</evidence>
<proteinExistence type="predicted"/>
<organism evidence="1 2">
    <name type="scientific">Escherichia phage vB_EcoM_EC001</name>
    <dbReference type="NCBI Taxonomy" id="2739754"/>
    <lineage>
        <taxon>Viruses</taxon>
        <taxon>Duplodnaviria</taxon>
        <taxon>Heunggongvirae</taxon>
        <taxon>Uroviricota</taxon>
        <taxon>Caudoviricetes</taxon>
        <taxon>Chimalliviridae</taxon>
        <taxon>Seoulvirus</taxon>
        <taxon>Seoulvirus SPN3US</taxon>
    </lineage>
</organism>
<evidence type="ECO:0000313" key="1">
    <source>
        <dbReference type="EMBL" id="QKN85937.1"/>
    </source>
</evidence>
<name>A0A7D4V560_9CAUD</name>
<accession>A0A7D4V560</accession>